<accession>A0A4S4EVI0</accession>
<feature type="region of interest" description="Disordered" evidence="11">
    <location>
        <begin position="361"/>
        <end position="412"/>
    </location>
</feature>
<feature type="compositionally biased region" description="Polar residues" evidence="11">
    <location>
        <begin position="362"/>
        <end position="377"/>
    </location>
</feature>
<evidence type="ECO:0000256" key="8">
    <source>
        <dbReference type="ARBA" id="ARBA00023159"/>
    </source>
</evidence>
<evidence type="ECO:0000256" key="2">
    <source>
        <dbReference type="ARBA" id="ARBA00004167"/>
    </source>
</evidence>
<dbReference type="PROSITE" id="PS51005">
    <property type="entry name" value="NAC"/>
    <property type="match status" value="1"/>
</dbReference>
<dbReference type="InterPro" id="IPR036093">
    <property type="entry name" value="NAC_dom_sf"/>
</dbReference>
<dbReference type="Gene3D" id="2.170.150.80">
    <property type="entry name" value="NAC domain"/>
    <property type="match status" value="1"/>
</dbReference>
<evidence type="ECO:0000256" key="5">
    <source>
        <dbReference type="ARBA" id="ARBA00023015"/>
    </source>
</evidence>
<dbReference type="Proteomes" id="UP000306102">
    <property type="component" value="Unassembled WGS sequence"/>
</dbReference>
<gene>
    <name evidence="13" type="ORF">TEA_029845</name>
</gene>
<reference evidence="13 14" key="1">
    <citation type="journal article" date="2018" name="Proc. Natl. Acad. Sci. U.S.A.">
        <title>Draft genome sequence of Camellia sinensis var. sinensis provides insights into the evolution of the tea genome and tea quality.</title>
        <authorList>
            <person name="Wei C."/>
            <person name="Yang H."/>
            <person name="Wang S."/>
            <person name="Zhao J."/>
            <person name="Liu C."/>
            <person name="Gao L."/>
            <person name="Xia E."/>
            <person name="Lu Y."/>
            <person name="Tai Y."/>
            <person name="She G."/>
            <person name="Sun J."/>
            <person name="Cao H."/>
            <person name="Tong W."/>
            <person name="Gao Q."/>
            <person name="Li Y."/>
            <person name="Deng W."/>
            <person name="Jiang X."/>
            <person name="Wang W."/>
            <person name="Chen Q."/>
            <person name="Zhang S."/>
            <person name="Li H."/>
            <person name="Wu J."/>
            <person name="Wang P."/>
            <person name="Li P."/>
            <person name="Shi C."/>
            <person name="Zheng F."/>
            <person name="Jian J."/>
            <person name="Huang B."/>
            <person name="Shan D."/>
            <person name="Shi M."/>
            <person name="Fang C."/>
            <person name="Yue Y."/>
            <person name="Li F."/>
            <person name="Li D."/>
            <person name="Wei S."/>
            <person name="Han B."/>
            <person name="Jiang C."/>
            <person name="Yin Y."/>
            <person name="Xia T."/>
            <person name="Zhang Z."/>
            <person name="Bennetzen J.L."/>
            <person name="Zhao S."/>
            <person name="Wan X."/>
        </authorList>
    </citation>
    <scope>NUCLEOTIDE SEQUENCE [LARGE SCALE GENOMIC DNA]</scope>
    <source>
        <strain evidence="14">cv. Shuchazao</strain>
        <tissue evidence="13">Leaf</tissue>
    </source>
</reference>
<feature type="compositionally biased region" description="Basic residues" evidence="11">
    <location>
        <begin position="76"/>
        <end position="91"/>
    </location>
</feature>
<evidence type="ECO:0000256" key="4">
    <source>
        <dbReference type="ARBA" id="ARBA00022989"/>
    </source>
</evidence>
<evidence type="ECO:0000256" key="7">
    <source>
        <dbReference type="ARBA" id="ARBA00023136"/>
    </source>
</evidence>
<feature type="compositionally biased region" description="Polar residues" evidence="11">
    <location>
        <begin position="389"/>
        <end position="402"/>
    </location>
</feature>
<dbReference type="STRING" id="542762.A0A4S4EVI0"/>
<keyword evidence="7" id="KW-0472">Membrane</keyword>
<keyword evidence="14" id="KW-1185">Reference proteome</keyword>
<feature type="domain" description="NAC" evidence="12">
    <location>
        <begin position="9"/>
        <end position="161"/>
    </location>
</feature>
<dbReference type="PANTHER" id="PTHR31744">
    <property type="entry name" value="PROTEIN CUP-SHAPED COTYLEDON 2-RELATED"/>
    <property type="match status" value="1"/>
</dbReference>
<feature type="compositionally biased region" description="Acidic residues" evidence="11">
    <location>
        <begin position="320"/>
        <end position="333"/>
    </location>
</feature>
<evidence type="ECO:0000256" key="1">
    <source>
        <dbReference type="ARBA" id="ARBA00004123"/>
    </source>
</evidence>
<dbReference type="GO" id="GO:0000976">
    <property type="term" value="F:transcription cis-regulatory region binding"/>
    <property type="evidence" value="ECO:0007669"/>
    <property type="project" value="UniProtKB-ARBA"/>
</dbReference>
<protein>
    <recommendedName>
        <fullName evidence="12">NAC domain-containing protein</fullName>
    </recommendedName>
</protein>
<evidence type="ECO:0000313" key="13">
    <source>
        <dbReference type="EMBL" id="THG20969.1"/>
    </source>
</evidence>
<sequence>MEVLPLEALPIGYRFNPTDEQLIDHFLRSKITGNEDAVRFIREVDLCKCEPWELPGMSLIPTNDDEWIFFCPKDPKNRKGKRSNRSTKKGFWKATGNDRPIKSGNGTTKIGTKKSLVFHTGRAPKGKRTNWVIHEYCATSKELDASNPGQGSFFLFKLIKKHDNKLERNQDESTEGLNCDEVEENVSSPATVVSFMPSEPVTPTVHAQVENLLSSSKSCLAQNYESFHDSYVADDLEYDPEVSRHLVDPEQPDSLAKIFSPLHSQMQPNLESMHDLHWPFSNDVGDHGPTEQGSTEYFASVPSEAPLYNYLLQLVSNSDSDAEAAQEQVDPEQFEPNNERTANVFMATSVEAYRTPDIYISNDEQQSPEGSSSNSDSIGHGDTFGTGINLRTRQPRDQSSLKNFGPQGNAPRRIRLQQKLQLPSFFYSKFTGLSFEEENHEAKLVAAKAEEAGEKLSATDDPAAVIDASLSKSNQEHLSRLSLLLMPVTKLVNGLEGSSSAVSNDDYKMSFLRTLFVSVASASDQSCELFNSPQGSSNAVSNGDTFGTGIKLKTCLTRNQPSSKSLRQQGNAPRKVFRLKKKLQVPSFYRSNFRDLSYKEQNHEAELVVAKAEEKESVSADPAAIVDEGQDTSLTKSNNVTKLLKNRLGM</sequence>
<dbReference type="PANTHER" id="PTHR31744:SF216">
    <property type="entry name" value="NAC TRANSCRIPTION FACTOR"/>
    <property type="match status" value="1"/>
</dbReference>
<keyword evidence="4" id="KW-1133">Transmembrane helix</keyword>
<dbReference type="Pfam" id="PF02365">
    <property type="entry name" value="NAM"/>
    <property type="match status" value="1"/>
</dbReference>
<evidence type="ECO:0000256" key="10">
    <source>
        <dbReference type="ARBA" id="ARBA00023242"/>
    </source>
</evidence>
<feature type="region of interest" description="Disordered" evidence="11">
    <location>
        <begin position="76"/>
        <end position="110"/>
    </location>
</feature>
<evidence type="ECO:0000256" key="6">
    <source>
        <dbReference type="ARBA" id="ARBA00023125"/>
    </source>
</evidence>
<keyword evidence="3" id="KW-0812">Transmembrane</keyword>
<keyword evidence="6" id="KW-0238">DNA-binding</keyword>
<dbReference type="InterPro" id="IPR003441">
    <property type="entry name" value="NAC-dom"/>
</dbReference>
<proteinExistence type="predicted"/>
<keyword evidence="8" id="KW-0010">Activator</keyword>
<evidence type="ECO:0000313" key="14">
    <source>
        <dbReference type="Proteomes" id="UP000306102"/>
    </source>
</evidence>
<keyword evidence="9" id="KW-0804">Transcription</keyword>
<dbReference type="EMBL" id="SDRB02001625">
    <property type="protein sequence ID" value="THG20969.1"/>
    <property type="molecule type" value="Genomic_DNA"/>
</dbReference>
<feature type="region of interest" description="Disordered" evidence="11">
    <location>
        <begin position="319"/>
        <end position="340"/>
    </location>
</feature>
<comment type="subcellular location">
    <subcellularLocation>
        <location evidence="2">Membrane</location>
        <topology evidence="2">Single-pass membrane protein</topology>
    </subcellularLocation>
    <subcellularLocation>
        <location evidence="1">Nucleus</location>
    </subcellularLocation>
</comment>
<dbReference type="GO" id="GO:0016020">
    <property type="term" value="C:membrane"/>
    <property type="evidence" value="ECO:0007669"/>
    <property type="project" value="UniProtKB-SubCell"/>
</dbReference>
<name>A0A4S4EVI0_CAMSN</name>
<dbReference type="SUPFAM" id="SSF101941">
    <property type="entry name" value="NAC domain"/>
    <property type="match status" value="1"/>
</dbReference>
<keyword evidence="5" id="KW-0805">Transcription regulation</keyword>
<evidence type="ECO:0000256" key="3">
    <source>
        <dbReference type="ARBA" id="ARBA00022692"/>
    </source>
</evidence>
<comment type="caution">
    <text evidence="13">The sequence shown here is derived from an EMBL/GenBank/DDBJ whole genome shotgun (WGS) entry which is preliminary data.</text>
</comment>
<evidence type="ECO:0000256" key="11">
    <source>
        <dbReference type="SAM" id="MobiDB-lite"/>
    </source>
</evidence>
<evidence type="ECO:0000259" key="12">
    <source>
        <dbReference type="PROSITE" id="PS51005"/>
    </source>
</evidence>
<organism evidence="13 14">
    <name type="scientific">Camellia sinensis var. sinensis</name>
    <name type="common">China tea</name>
    <dbReference type="NCBI Taxonomy" id="542762"/>
    <lineage>
        <taxon>Eukaryota</taxon>
        <taxon>Viridiplantae</taxon>
        <taxon>Streptophyta</taxon>
        <taxon>Embryophyta</taxon>
        <taxon>Tracheophyta</taxon>
        <taxon>Spermatophyta</taxon>
        <taxon>Magnoliopsida</taxon>
        <taxon>eudicotyledons</taxon>
        <taxon>Gunneridae</taxon>
        <taxon>Pentapetalae</taxon>
        <taxon>asterids</taxon>
        <taxon>Ericales</taxon>
        <taxon>Theaceae</taxon>
        <taxon>Camellia</taxon>
    </lineage>
</organism>
<evidence type="ECO:0000256" key="9">
    <source>
        <dbReference type="ARBA" id="ARBA00023163"/>
    </source>
</evidence>
<dbReference type="GO" id="GO:0006355">
    <property type="term" value="P:regulation of DNA-templated transcription"/>
    <property type="evidence" value="ECO:0007669"/>
    <property type="project" value="InterPro"/>
</dbReference>
<keyword evidence="10" id="KW-0539">Nucleus</keyword>
<dbReference type="AlphaFoldDB" id="A0A4S4EVI0"/>
<dbReference type="GO" id="GO:0005634">
    <property type="term" value="C:nucleus"/>
    <property type="evidence" value="ECO:0007669"/>
    <property type="project" value="UniProtKB-SubCell"/>
</dbReference>